<dbReference type="Proteomes" id="UP000284472">
    <property type="component" value="Unassembled WGS sequence"/>
</dbReference>
<evidence type="ECO:0000313" key="2">
    <source>
        <dbReference type="EMBL" id="MCZ0689426.1"/>
    </source>
</evidence>
<protein>
    <submittedName>
        <fullName evidence="2 9">ABC transporter substrate-binding protein</fullName>
    </submittedName>
</protein>
<sequence>MKKKKVMSVVLAAIMTVGLLSGCGTSKESDSKEGEQVTLNYWTWFPSTDQIEETVKAFEKENPDIKINMTVMESKAFQEKVPLALSTEEDIDVIGVQPSAFAEEVQDYLANLDELMPEAAGEDWKELYSEKCLEQGNHLTSGDTKMLVLTNSGSMIGYYNAALLKELGCDVPKTIEEYKVAAEKLKEKYPDKYAGVFAGKDAWVMDEMMLTVLGQQGDYYNQWRYDGADVDSKEYKMAFEGFKKFFDEGIFTKDTLDLDYASATEEFTNGNALVYYMGSWESPLLSKQLREKNGIELEDVGAMALPIVEKDGTASVRSYIDSGIGIVDYSEKKEAAAKFVAYLTLGEGADIFGKQLTGTSAKKEFSVDESLFASDTAKQGWDTVVELINNGTADRNNVSGYSDIEGAEVQSYINGTKTVDEALKTCQKEWTSGKY</sequence>
<proteinExistence type="predicted"/>
<reference evidence="13 14" key="2">
    <citation type="submission" date="2018-08" db="EMBL/GenBank/DDBJ databases">
        <title>A genome reference for cultivated species of the human gut microbiota.</title>
        <authorList>
            <person name="Zou Y."/>
            <person name="Xue W."/>
            <person name="Luo G."/>
        </authorList>
    </citation>
    <scope>NUCLEOTIDE SEQUENCE [LARGE SCALE GENOMIC DNA]</scope>
    <source>
        <strain evidence="11 14">AF33-12</strain>
        <strain evidence="10 15">AM22-7AC</strain>
        <strain evidence="9 13">AM32-6</strain>
    </source>
</reference>
<dbReference type="InterPro" id="IPR050490">
    <property type="entry name" value="Bact_solute-bd_prot1"/>
</dbReference>
<dbReference type="EMBL" id="JAQMLR010000007">
    <property type="protein sequence ID" value="MDB8738776.1"/>
    <property type="molecule type" value="Genomic_DNA"/>
</dbReference>
<reference evidence="8 12" key="1">
    <citation type="journal article" date="2017" name="Genome Med.">
        <title>A novel Ruminococcus gnavus clade enriched in inflammatory bowel disease patients.</title>
        <authorList>
            <person name="Hall A.B."/>
            <person name="Yassour M."/>
            <person name="Sauk J."/>
            <person name="Garner A."/>
            <person name="Jiang X."/>
            <person name="Arthur T."/>
            <person name="Lagoudas G.K."/>
            <person name="Vatanen T."/>
            <person name="Fornelos N."/>
            <person name="Wilson R."/>
            <person name="Bertha M."/>
            <person name="Cohen M."/>
            <person name="Garber J."/>
            <person name="Khalili H."/>
            <person name="Gevers D."/>
            <person name="Ananthakrishnan A.N."/>
            <person name="Kugathasan S."/>
            <person name="Lander E.S."/>
            <person name="Blainey P."/>
            <person name="Vlamakis H."/>
            <person name="Xavier R.J."/>
            <person name="Huttenhower C."/>
        </authorList>
    </citation>
    <scope>NUCLEOTIDE SEQUENCE [LARGE SCALE GENOMIC DNA]</scope>
    <source>
        <strain evidence="8 12">RJX1124</strain>
    </source>
</reference>
<evidence type="ECO:0000313" key="11">
    <source>
        <dbReference type="EMBL" id="RHM80937.1"/>
    </source>
</evidence>
<dbReference type="EMBL" id="NIHS01000008">
    <property type="protein sequence ID" value="PLT73278.1"/>
    <property type="molecule type" value="Genomic_DNA"/>
</dbReference>
<dbReference type="PANTHER" id="PTHR43649:SF12">
    <property type="entry name" value="DIACETYLCHITOBIOSE BINDING PROTEIN DASA"/>
    <property type="match status" value="1"/>
</dbReference>
<dbReference type="EMBL" id="JAPRBD010000004">
    <property type="protein sequence ID" value="MCZ0689426.1"/>
    <property type="molecule type" value="Genomic_DNA"/>
</dbReference>
<dbReference type="Gene3D" id="3.40.190.10">
    <property type="entry name" value="Periplasmic binding protein-like II"/>
    <property type="match status" value="1"/>
</dbReference>
<dbReference type="EMBL" id="JAAIRV010000006">
    <property type="protein sequence ID" value="NSI57698.1"/>
    <property type="molecule type" value="Genomic_DNA"/>
</dbReference>
<evidence type="ECO:0000313" key="15">
    <source>
        <dbReference type="Proteomes" id="UP000285697"/>
    </source>
</evidence>
<reference evidence="3" key="7">
    <citation type="submission" date="2023-01" db="EMBL/GenBank/DDBJ databases">
        <title>Human gut microbiome strain richness.</title>
        <authorList>
            <person name="Chen-Liaw A."/>
        </authorList>
    </citation>
    <scope>NUCLEOTIDE SEQUENCE</scope>
    <source>
        <strain evidence="4">1001217st1_A9_1001217B_191108</strain>
        <strain evidence="3">RTP21484st1_H11_RTP21484_190118</strain>
    </source>
</reference>
<dbReference type="AlphaFoldDB" id="A0A2N5NZC6"/>
<name>A0A2N5NZC6_MEDGN</name>
<organism evidence="9 13">
    <name type="scientific">Mediterraneibacter gnavus</name>
    <name type="common">Ruminococcus gnavus</name>
    <dbReference type="NCBI Taxonomy" id="33038"/>
    <lineage>
        <taxon>Bacteria</taxon>
        <taxon>Bacillati</taxon>
        <taxon>Bacillota</taxon>
        <taxon>Clostridia</taxon>
        <taxon>Lachnospirales</taxon>
        <taxon>Lachnospiraceae</taxon>
        <taxon>Mediterraneibacter</taxon>
    </lineage>
</organism>
<evidence type="ECO:0000313" key="10">
    <source>
        <dbReference type="EMBL" id="RHG22600.1"/>
    </source>
</evidence>
<dbReference type="InterPro" id="IPR006059">
    <property type="entry name" value="SBP"/>
</dbReference>
<reference evidence="6" key="4">
    <citation type="submission" date="2020-02" db="EMBL/GenBank/DDBJ databases">
        <authorList>
            <person name="Littmann E."/>
            <person name="Sorbara M."/>
        </authorList>
    </citation>
    <scope>NUCLEOTIDE SEQUENCE</scope>
    <source>
        <strain evidence="7">MSK.15.32</strain>
        <strain evidence="6">MSK.22.53</strain>
    </source>
</reference>
<evidence type="ECO:0000313" key="7">
    <source>
        <dbReference type="EMBL" id="NSI57698.1"/>
    </source>
</evidence>
<evidence type="ECO:0000313" key="3">
    <source>
        <dbReference type="EMBL" id="MDB8688126.1"/>
    </source>
</evidence>
<gene>
    <name evidence="8" type="ORF">CDL26_06485</name>
    <name evidence="10" type="ORF">DW270_01600</name>
    <name evidence="9" type="ORF">DW812_00020</name>
    <name evidence="11" type="ORF">DWZ50_01490</name>
    <name evidence="6" type="ORF">G4958_03265</name>
    <name evidence="7" type="ORF">G4993_04695</name>
    <name evidence="5" type="ORF">O4N78_06005</name>
    <name evidence="2" type="ORF">OZZ16_05775</name>
    <name evidence="4" type="ORF">PNU63_08315</name>
    <name evidence="3" type="ORF">PNW85_15930</name>
</gene>
<evidence type="ECO:0000313" key="8">
    <source>
        <dbReference type="EMBL" id="PLT73278.1"/>
    </source>
</evidence>
<dbReference type="EMBL" id="QSIR01000001">
    <property type="protein sequence ID" value="RHD09177.1"/>
    <property type="molecule type" value="Genomic_DNA"/>
</dbReference>
<dbReference type="Proteomes" id="UP001212160">
    <property type="component" value="Unassembled WGS sequence"/>
</dbReference>
<evidence type="ECO:0000313" key="14">
    <source>
        <dbReference type="Proteomes" id="UP000285610"/>
    </source>
</evidence>
<comment type="caution">
    <text evidence="9">The sequence shown here is derived from an EMBL/GenBank/DDBJ whole genome shotgun (WGS) entry which is preliminary data.</text>
</comment>
<dbReference type="RefSeq" id="WP_023923983.1">
    <property type="nucleotide sequence ID" value="NZ_CACRUU010000084.1"/>
</dbReference>
<reference evidence="6" key="3">
    <citation type="journal article" date="2020" name="Cell Host Microbe">
        <title>Functional and Genomic Variation between Human-Derived Isolates of Lachnospiraceae Reveals Inter- and Intra-Species Diversity.</title>
        <authorList>
            <person name="Sorbara M.T."/>
            <person name="Littmann E.R."/>
            <person name="Fontana E."/>
            <person name="Moody T.U."/>
            <person name="Kohout C.E."/>
            <person name="Gjonbalaj M."/>
            <person name="Eaton V."/>
            <person name="Seok R."/>
            <person name="Leiner I.M."/>
            <person name="Pamer E.G."/>
        </authorList>
    </citation>
    <scope>NUCLEOTIDE SEQUENCE</scope>
    <source>
        <strain evidence="7">MSK.15.32</strain>
        <strain evidence="6">MSK.22.53</strain>
    </source>
</reference>
<dbReference type="Proteomes" id="UP001211731">
    <property type="component" value="Unassembled WGS sequence"/>
</dbReference>
<dbReference type="Pfam" id="PF01547">
    <property type="entry name" value="SBP_bac_1"/>
    <property type="match status" value="1"/>
</dbReference>
<dbReference type="STRING" id="33038.GCA_900067245_02587"/>
<keyword evidence="1" id="KW-0732">Signal</keyword>
<reference evidence="5" key="6">
    <citation type="submission" date="2022-12" db="EMBL/GenBank/DDBJ databases">
        <title>Genome of R. gnavus strain RSHDN_120.</title>
        <authorList>
            <person name="Abdugheni R."/>
        </authorList>
    </citation>
    <scope>NUCLEOTIDE SEQUENCE</scope>
    <source>
        <strain evidence="5">RSHDN_120</strain>
    </source>
</reference>
<dbReference type="Proteomes" id="UP001296643">
    <property type="component" value="Unassembled WGS sequence"/>
</dbReference>
<evidence type="ECO:0000313" key="12">
    <source>
        <dbReference type="Proteomes" id="UP000234891"/>
    </source>
</evidence>
<reference evidence="2" key="5">
    <citation type="submission" date="2022-11" db="EMBL/GenBank/DDBJ databases">
        <title>Temperate bacteriophages infecting mucin-degrading bacterium Ruminococcus gnavus from the human gut.</title>
        <authorList>
            <person name="Buttimer C."/>
        </authorList>
    </citation>
    <scope>NUCLEOTIDE SEQUENCE</scope>
    <source>
        <strain evidence="2">CCUG 52279</strain>
    </source>
</reference>
<dbReference type="Proteomes" id="UP000234891">
    <property type="component" value="Unassembled WGS sequence"/>
</dbReference>
<dbReference type="PROSITE" id="PS51257">
    <property type="entry name" value="PROKAR_LIPOPROTEIN"/>
    <property type="match status" value="1"/>
</dbReference>
<evidence type="ECO:0000313" key="13">
    <source>
        <dbReference type="Proteomes" id="UP000284472"/>
    </source>
</evidence>
<dbReference type="Proteomes" id="UP001076974">
    <property type="component" value="Unassembled WGS sequence"/>
</dbReference>
<feature type="signal peptide" evidence="1">
    <location>
        <begin position="1"/>
        <end position="22"/>
    </location>
</feature>
<evidence type="ECO:0000313" key="6">
    <source>
        <dbReference type="EMBL" id="NSI18393.1"/>
    </source>
</evidence>
<dbReference type="EMBL" id="QRIA01000001">
    <property type="protein sequence ID" value="RHG22600.1"/>
    <property type="molecule type" value="Genomic_DNA"/>
</dbReference>
<dbReference type="PANTHER" id="PTHR43649">
    <property type="entry name" value="ARABINOSE-BINDING PROTEIN-RELATED"/>
    <property type="match status" value="1"/>
</dbReference>
<feature type="chain" id="PRO_5043159429" evidence="1">
    <location>
        <begin position="23"/>
        <end position="435"/>
    </location>
</feature>
<dbReference type="Proteomes" id="UP000285610">
    <property type="component" value="Unassembled WGS sequence"/>
</dbReference>
<dbReference type="Proteomes" id="UP001149331">
    <property type="component" value="Unassembled WGS sequence"/>
</dbReference>
<dbReference type="SUPFAM" id="SSF53850">
    <property type="entry name" value="Periplasmic binding protein-like II"/>
    <property type="match status" value="1"/>
</dbReference>
<dbReference type="EMBL" id="QRQE01000003">
    <property type="protein sequence ID" value="RHM80937.1"/>
    <property type="molecule type" value="Genomic_DNA"/>
</dbReference>
<evidence type="ECO:0000256" key="1">
    <source>
        <dbReference type="SAM" id="SignalP"/>
    </source>
</evidence>
<dbReference type="Proteomes" id="UP001296580">
    <property type="component" value="Unassembled WGS sequence"/>
</dbReference>
<dbReference type="Proteomes" id="UP000285697">
    <property type="component" value="Unassembled WGS sequence"/>
</dbReference>
<dbReference type="EMBL" id="JAPZEG010000005">
    <property type="protein sequence ID" value="MDE1203132.1"/>
    <property type="molecule type" value="Genomic_DNA"/>
</dbReference>
<evidence type="ECO:0000313" key="5">
    <source>
        <dbReference type="EMBL" id="MDE1203132.1"/>
    </source>
</evidence>
<accession>A0A2N5NZC6</accession>
<dbReference type="EMBL" id="JAQMLA010000065">
    <property type="protein sequence ID" value="MDB8688126.1"/>
    <property type="molecule type" value="Genomic_DNA"/>
</dbReference>
<evidence type="ECO:0000313" key="4">
    <source>
        <dbReference type="EMBL" id="MDB8738776.1"/>
    </source>
</evidence>
<evidence type="ECO:0000313" key="9">
    <source>
        <dbReference type="EMBL" id="RHD09177.1"/>
    </source>
</evidence>
<dbReference type="EMBL" id="JAAIRM010000004">
    <property type="protein sequence ID" value="NSI18393.1"/>
    <property type="molecule type" value="Genomic_DNA"/>
</dbReference>